<organism evidence="1 2">
    <name type="scientific">Entomophthora muscae</name>
    <dbReference type="NCBI Taxonomy" id="34485"/>
    <lineage>
        <taxon>Eukaryota</taxon>
        <taxon>Fungi</taxon>
        <taxon>Fungi incertae sedis</taxon>
        <taxon>Zoopagomycota</taxon>
        <taxon>Entomophthoromycotina</taxon>
        <taxon>Entomophthoromycetes</taxon>
        <taxon>Entomophthorales</taxon>
        <taxon>Entomophthoraceae</taxon>
        <taxon>Entomophthora</taxon>
    </lineage>
</organism>
<dbReference type="EMBL" id="QTSX02005865">
    <property type="protein sequence ID" value="KAJ9056834.1"/>
    <property type="molecule type" value="Genomic_DNA"/>
</dbReference>
<reference evidence="1" key="1">
    <citation type="submission" date="2022-04" db="EMBL/GenBank/DDBJ databases">
        <title>Genome of the entomopathogenic fungus Entomophthora muscae.</title>
        <authorList>
            <person name="Elya C."/>
            <person name="Lovett B.R."/>
            <person name="Lee E."/>
            <person name="Macias A.M."/>
            <person name="Hajek A.E."/>
            <person name="De Bivort B.L."/>
            <person name="Kasson M.T."/>
            <person name="De Fine Licht H.H."/>
            <person name="Stajich J.E."/>
        </authorList>
    </citation>
    <scope>NUCLEOTIDE SEQUENCE</scope>
    <source>
        <strain evidence="1">Berkeley</strain>
    </source>
</reference>
<comment type="caution">
    <text evidence="1">The sequence shown here is derived from an EMBL/GenBank/DDBJ whole genome shotgun (WGS) entry which is preliminary data.</text>
</comment>
<proteinExistence type="predicted"/>
<sequence length="301" mass="34171">MKLRSFFGFGPSLYFVPRLLQLTYQYLETPAKFLPSPRRTFNVSIESLREHIPLAFVPICGQERIDNGDCVCEKRFGWLKVVQSPDWNARAVVFNDIVKKEIIVAFRPSNTLRNWVADTGALLIPFPGANDGAMVHEGFLDHFTKIKEPVLKELEWRLQLRAFENYTVHILGYSLGGALAILSIPAFHDLMTKYHHKISYTAYTAPRVGNQAFASLIDSLSVDLVRYTIRNDIVSLLPPRRFGFVHPGLEFHAIVVGSSTAILPCDPQYDEDPNCSLAADNFLKFTHYYPDNHPVPDPLFC</sequence>
<protein>
    <submittedName>
        <fullName evidence="1">Uncharacterized protein</fullName>
    </submittedName>
</protein>
<evidence type="ECO:0000313" key="2">
    <source>
        <dbReference type="Proteomes" id="UP001165960"/>
    </source>
</evidence>
<dbReference type="Proteomes" id="UP001165960">
    <property type="component" value="Unassembled WGS sequence"/>
</dbReference>
<accession>A0ACC2S3G6</accession>
<gene>
    <name evidence="1" type="ORF">DSO57_1028811</name>
</gene>
<name>A0ACC2S3G6_9FUNG</name>
<keyword evidence="2" id="KW-1185">Reference proteome</keyword>
<evidence type="ECO:0000313" key="1">
    <source>
        <dbReference type="EMBL" id="KAJ9056834.1"/>
    </source>
</evidence>